<dbReference type="RefSeq" id="WP_013177629.1">
    <property type="nucleotide sequence ID" value="NC_014221.1"/>
</dbReference>
<name>D7CVZ5_TRURR</name>
<keyword evidence="1" id="KW-0732">Signal</keyword>
<keyword evidence="3" id="KW-1185">Reference proteome</keyword>
<dbReference type="EMBL" id="CP002049">
    <property type="protein sequence ID" value="ADI14258.1"/>
    <property type="molecule type" value="Genomic_DNA"/>
</dbReference>
<organism evidence="2 3">
    <name type="scientific">Truepera radiovictrix (strain DSM 17093 / CIP 108686 / LMG 22925 / RQ-24)</name>
    <dbReference type="NCBI Taxonomy" id="649638"/>
    <lineage>
        <taxon>Bacteria</taxon>
        <taxon>Thermotogati</taxon>
        <taxon>Deinococcota</taxon>
        <taxon>Deinococci</taxon>
        <taxon>Trueperales</taxon>
        <taxon>Trueperaceae</taxon>
        <taxon>Truepera</taxon>
    </lineage>
</organism>
<evidence type="ECO:0000313" key="2">
    <source>
        <dbReference type="EMBL" id="ADI14258.1"/>
    </source>
</evidence>
<dbReference type="HOGENOM" id="CLU_1593840_0_0_0"/>
<evidence type="ECO:0008006" key="4">
    <source>
        <dbReference type="Google" id="ProtNLM"/>
    </source>
</evidence>
<protein>
    <recommendedName>
        <fullName evidence="4">Outer membrane protein beta-barrel domain-containing protein</fullName>
    </recommendedName>
</protein>
<accession>D7CVZ5</accession>
<dbReference type="KEGG" id="tra:Trad_1131"/>
<evidence type="ECO:0000256" key="1">
    <source>
        <dbReference type="SAM" id="SignalP"/>
    </source>
</evidence>
<gene>
    <name evidence="2" type="ordered locus">Trad_1131</name>
</gene>
<proteinExistence type="predicted"/>
<dbReference type="STRING" id="649638.Trad_1131"/>
<feature type="chain" id="PRO_5003094503" description="Outer membrane protein beta-barrel domain-containing protein" evidence="1">
    <location>
        <begin position="22"/>
        <end position="167"/>
    </location>
</feature>
<reference evidence="3" key="1">
    <citation type="submission" date="2010-05" db="EMBL/GenBank/DDBJ databases">
        <title>The complete genome of Truepera radiovictris DSM 17093.</title>
        <authorList>
            <consortium name="US DOE Joint Genome Institute (JGI-PGF)"/>
            <person name="Lucas S."/>
            <person name="Copeland A."/>
            <person name="Lapidus A."/>
            <person name="Glavina del Rio T."/>
            <person name="Dalin E."/>
            <person name="Tice H."/>
            <person name="Bruce D."/>
            <person name="Goodwin L."/>
            <person name="Pitluck S."/>
            <person name="Kyrpides N."/>
            <person name="Mavromatis K."/>
            <person name="Ovchinnikova G."/>
            <person name="Munk A.C."/>
            <person name="Detter J.C."/>
            <person name="Han C."/>
            <person name="Tapia R."/>
            <person name="Land M."/>
            <person name="Hauser L."/>
            <person name="Markowitz V."/>
            <person name="Cheng J.-F."/>
            <person name="Hugenholtz P."/>
            <person name="Woyke T."/>
            <person name="Wu D."/>
            <person name="Tindall B."/>
            <person name="Pomrenke H.G."/>
            <person name="Brambilla E."/>
            <person name="Klenk H.-P."/>
            <person name="Eisen J.A."/>
        </authorList>
    </citation>
    <scope>NUCLEOTIDE SEQUENCE [LARGE SCALE GENOMIC DNA]</scope>
    <source>
        <strain evidence="3">DSM 17093 / CIP 108686 / LMG 22925 / RQ-24</strain>
    </source>
</reference>
<reference evidence="2 3" key="2">
    <citation type="journal article" date="2011" name="Stand. Genomic Sci.">
        <title>Complete genome sequence of Truepera radiovictrix type strain (RQ-24).</title>
        <authorList>
            <person name="Ivanova N."/>
            <person name="Rohde C."/>
            <person name="Munk C."/>
            <person name="Nolan M."/>
            <person name="Lucas S."/>
            <person name="Del Rio T.G."/>
            <person name="Tice H."/>
            <person name="Deshpande S."/>
            <person name="Cheng J.F."/>
            <person name="Tapia R."/>
            <person name="Han C."/>
            <person name="Goodwin L."/>
            <person name="Pitluck S."/>
            <person name="Liolios K."/>
            <person name="Mavromatis K."/>
            <person name="Mikhailova N."/>
            <person name="Pati A."/>
            <person name="Chen A."/>
            <person name="Palaniappan K."/>
            <person name="Land M."/>
            <person name="Hauser L."/>
            <person name="Chang Y.J."/>
            <person name="Jeffries C.D."/>
            <person name="Brambilla E."/>
            <person name="Rohde M."/>
            <person name="Goker M."/>
            <person name="Tindall B.J."/>
            <person name="Woyke T."/>
            <person name="Bristow J."/>
            <person name="Eisen J.A."/>
            <person name="Markowitz V."/>
            <person name="Hugenholtz P."/>
            <person name="Kyrpides N.C."/>
            <person name="Klenk H.P."/>
            <person name="Lapidus A."/>
        </authorList>
    </citation>
    <scope>NUCLEOTIDE SEQUENCE [LARGE SCALE GENOMIC DNA]</scope>
    <source>
        <strain evidence="3">DSM 17093 / CIP 108686 / LMG 22925 / RQ-24</strain>
    </source>
</reference>
<feature type="signal peptide" evidence="1">
    <location>
        <begin position="1"/>
        <end position="21"/>
    </location>
</feature>
<evidence type="ECO:0000313" key="3">
    <source>
        <dbReference type="Proteomes" id="UP000000379"/>
    </source>
</evidence>
<dbReference type="AlphaFoldDB" id="D7CVZ5"/>
<sequence length="167" mass="17820">MKRAALLVWLVGFLWLSAASAQVQSPQPRGAYVGLGVSYAPVGLPSFPPLPALHVGGPLTDTLTVRGTLETLLVASQLGVDFLYTFSQAPTYELYAGVGASASFYFYFPSGSDLRVILGGQYVVDEEPYLGAPRPFGEVRTYVRSFAGLSAGFWPTLEGCFGVAFPL</sequence>
<dbReference type="Proteomes" id="UP000000379">
    <property type="component" value="Chromosome"/>
</dbReference>